<accession>A0A1S7FW44</accession>
<dbReference type="EMBL" id="CP011102">
    <property type="protein sequence ID" value="AQY51555.1"/>
    <property type="molecule type" value="Genomic_DNA"/>
</dbReference>
<keyword evidence="2" id="KW-1185">Reference proteome</keyword>
<evidence type="ECO:0000313" key="2">
    <source>
        <dbReference type="Proteomes" id="UP000223060"/>
    </source>
</evidence>
<organism evidence="1 2">
    <name type="scientific">Listeria weihenstephanensis</name>
    <dbReference type="NCBI Taxonomy" id="1006155"/>
    <lineage>
        <taxon>Bacteria</taxon>
        <taxon>Bacillati</taxon>
        <taxon>Bacillota</taxon>
        <taxon>Bacilli</taxon>
        <taxon>Bacillales</taxon>
        <taxon>Listeriaceae</taxon>
        <taxon>Listeria</taxon>
    </lineage>
</organism>
<dbReference type="Proteomes" id="UP000223060">
    <property type="component" value="Chromosome"/>
</dbReference>
<dbReference type="Pfam" id="PF12686">
    <property type="entry name" value="DUF3800"/>
    <property type="match status" value="1"/>
</dbReference>
<name>A0A1S7FW44_9LIST</name>
<dbReference type="RefSeq" id="WP_036059520.1">
    <property type="nucleotide sequence ID" value="NZ_CP011102.1"/>
</dbReference>
<gene>
    <name evidence="1" type="ORF">UE46_11260</name>
</gene>
<evidence type="ECO:0000313" key="1">
    <source>
        <dbReference type="EMBL" id="AQY51555.1"/>
    </source>
</evidence>
<dbReference type="KEGG" id="lwi:UE46_11260"/>
<sequence length="381" mass="44793">MGNSMDLTVFNELLLNNQFMDISDDLKKFQNQTSSFYYDETNNIRKFWLDKQDFNAPIDKDFILGGVMHFGDAPPIDFDSIKIVLRLQKSVKEIKFRYISKSADFLDCLKEPKVRIFLGWLHQSELYVHYSNINNLYYAIVDIIDDINMKAETIEFIDLMKNELYKLACKNYPEFYKLLLTYNYPNIDLQSIAPFYQEIINFIDRPITELSMELLFLRKILVSAKSQNEMVFLQNNPENTIIEDYHLFYLRPLGLFPTSQHIFDHEYLVEELFSQYDSLLYNNSIFNNYSFVDSKENLLIQISDCVVGLIGKHLNFINNLNHKNIIQLIDSLDSVQRKNLKLFAQLLEKSENISKLLIHSSTSLEHREAEAAILQFALILD</sequence>
<dbReference type="AlphaFoldDB" id="A0A1S7FW44"/>
<protein>
    <submittedName>
        <fullName evidence="1">Uncharacterized protein</fullName>
    </submittedName>
</protein>
<proteinExistence type="predicted"/>
<reference evidence="2" key="1">
    <citation type="submission" date="2015-03" db="EMBL/GenBank/DDBJ databases">
        <authorList>
            <person name="Ferrari E."/>
            <person name="Walter M.C."/>
            <person name="Huptas C."/>
            <person name="Scherer S."/>
            <person name="Mueller-Herbst S."/>
        </authorList>
    </citation>
    <scope>NUCLEOTIDE SEQUENCE [LARGE SCALE GENOMIC DNA]</scope>
    <source>
        <strain evidence="2">LWP01</strain>
    </source>
</reference>
<dbReference type="InterPro" id="IPR024524">
    <property type="entry name" value="DUF3800"/>
</dbReference>